<evidence type="ECO:0000313" key="3">
    <source>
        <dbReference type="Proteomes" id="UP000274097"/>
    </source>
</evidence>
<proteinExistence type="predicted"/>
<reference evidence="1 3" key="1">
    <citation type="submission" date="2018-10" db="EMBL/GenBank/DDBJ databases">
        <title>Roseomonas sp. nov., isolated from feces of Tibetan antelopes in the Qinghai-Tibet plateau, China.</title>
        <authorList>
            <person name="Tian Z."/>
        </authorList>
    </citation>
    <scope>NUCLEOTIDE SEQUENCE [LARGE SCALE GENOMIC DNA]</scope>
    <source>
        <strain evidence="1 3">Z23</strain>
    </source>
</reference>
<keyword evidence="3" id="KW-1185">Reference proteome</keyword>
<comment type="caution">
    <text evidence="1">The sequence shown here is derived from an EMBL/GenBank/DDBJ whole genome shotgun (WGS) entry which is preliminary data.</text>
</comment>
<dbReference type="EMBL" id="RFLX01000020">
    <property type="protein sequence ID" value="RMI19407.1"/>
    <property type="molecule type" value="Genomic_DNA"/>
</dbReference>
<sequence length="83" mass="9328">MMHQIDQAKRVRRMERIDAMPEDIRRCVHDFGLTIVDAFTQCGVTKGKHIRHLVETVRAGSYQGALDGAAMKPAMPPAERRPG</sequence>
<accession>A0ABX9VFJ0</accession>
<gene>
    <name evidence="2" type="ORF">EBE87_15780</name>
    <name evidence="1" type="ORF">EBE87_20650</name>
</gene>
<dbReference type="RefSeq" id="WP_120638492.1">
    <property type="nucleotide sequence ID" value="NZ_RFLX01000012.1"/>
</dbReference>
<evidence type="ECO:0000313" key="2">
    <source>
        <dbReference type="EMBL" id="RMI20282.1"/>
    </source>
</evidence>
<organism evidence="1 3">
    <name type="scientific">Teichococcus wenyumeiae</name>
    <dbReference type="NCBI Taxonomy" id="2478470"/>
    <lineage>
        <taxon>Bacteria</taxon>
        <taxon>Pseudomonadati</taxon>
        <taxon>Pseudomonadota</taxon>
        <taxon>Alphaproteobacteria</taxon>
        <taxon>Acetobacterales</taxon>
        <taxon>Roseomonadaceae</taxon>
        <taxon>Roseomonas</taxon>
    </lineage>
</organism>
<dbReference type="EMBL" id="RFLX01000012">
    <property type="protein sequence ID" value="RMI20282.1"/>
    <property type="molecule type" value="Genomic_DNA"/>
</dbReference>
<dbReference type="Proteomes" id="UP000274097">
    <property type="component" value="Unassembled WGS sequence"/>
</dbReference>
<evidence type="ECO:0000313" key="1">
    <source>
        <dbReference type="EMBL" id="RMI19407.1"/>
    </source>
</evidence>
<protein>
    <submittedName>
        <fullName evidence="1">Uncharacterized protein</fullName>
    </submittedName>
</protein>
<name>A0ABX9VFJ0_9PROT</name>